<evidence type="ECO:0000313" key="3">
    <source>
        <dbReference type="Proteomes" id="UP000228886"/>
    </source>
</evidence>
<dbReference type="SUPFAM" id="SSF81301">
    <property type="entry name" value="Nucleotidyltransferase"/>
    <property type="match status" value="1"/>
</dbReference>
<dbReference type="InterPro" id="IPR041633">
    <property type="entry name" value="Polbeta"/>
</dbReference>
<dbReference type="Proteomes" id="UP000228886">
    <property type="component" value="Unassembled WGS sequence"/>
</dbReference>
<dbReference type="InterPro" id="IPR001845">
    <property type="entry name" value="HTH_ArsR_DNA-bd_dom"/>
</dbReference>
<evidence type="ECO:0000313" key="2">
    <source>
        <dbReference type="EMBL" id="PIV64763.1"/>
    </source>
</evidence>
<dbReference type="CDD" id="cd00090">
    <property type="entry name" value="HTH_ARSR"/>
    <property type="match status" value="1"/>
</dbReference>
<dbReference type="GO" id="GO:0003700">
    <property type="term" value="F:DNA-binding transcription factor activity"/>
    <property type="evidence" value="ECO:0007669"/>
    <property type="project" value="InterPro"/>
</dbReference>
<dbReference type="InterPro" id="IPR011991">
    <property type="entry name" value="ArsR-like_HTH"/>
</dbReference>
<dbReference type="InterPro" id="IPR036390">
    <property type="entry name" value="WH_DNA-bd_sf"/>
</dbReference>
<name>A0A2M7EAK1_9BACT</name>
<feature type="domain" description="HTH arsR-type" evidence="1">
    <location>
        <begin position="1"/>
        <end position="94"/>
    </location>
</feature>
<dbReference type="InterPro" id="IPR036388">
    <property type="entry name" value="WH-like_DNA-bd_sf"/>
</dbReference>
<dbReference type="InterPro" id="IPR043519">
    <property type="entry name" value="NT_sf"/>
</dbReference>
<sequence>MKLHYPLDKILNNEVKVKILRFFCKTAVEWSGRQIAKEIGINPVTCHKALRELNNEGVLLLRSVGKSYLYRLNEENFIVSDLLKPLYERENKILKEIYKTIVENINSLVINNIVSIALFGSVQKRKERPGSDIDILVLVGKEKDKIKTEKNFEKVNGNIVRKFGNTVSLYIQTAREFKLKYRKDIALIKDILKSYKLVFGRPLEELV</sequence>
<reference evidence="3" key="1">
    <citation type="submission" date="2017-09" db="EMBL/GenBank/DDBJ databases">
        <title>Depth-based differentiation of microbial function through sediment-hosted aquifers and enrichment of novel symbionts in the deep terrestrial subsurface.</title>
        <authorList>
            <person name="Probst A.J."/>
            <person name="Ladd B."/>
            <person name="Jarett J.K."/>
            <person name="Geller-Mcgrath D.E."/>
            <person name="Sieber C.M.K."/>
            <person name="Emerson J.B."/>
            <person name="Anantharaman K."/>
            <person name="Thomas B.C."/>
            <person name="Malmstrom R."/>
            <person name="Stieglmeier M."/>
            <person name="Klingl A."/>
            <person name="Woyke T."/>
            <person name="Ryan C.M."/>
            <person name="Banfield J.F."/>
        </authorList>
    </citation>
    <scope>NUCLEOTIDE SEQUENCE [LARGE SCALE GENOMIC DNA]</scope>
</reference>
<comment type="caution">
    <text evidence="2">The sequence shown here is derived from an EMBL/GenBank/DDBJ whole genome shotgun (WGS) entry which is preliminary data.</text>
</comment>
<dbReference type="SUPFAM" id="SSF46785">
    <property type="entry name" value="Winged helix' DNA-binding domain"/>
    <property type="match status" value="1"/>
</dbReference>
<organism evidence="2 3">
    <name type="scientific">bacterium (Candidatus Ratteibacteria) CG01_land_8_20_14_3_00_40_19</name>
    <dbReference type="NCBI Taxonomy" id="2014290"/>
    <lineage>
        <taxon>Bacteria</taxon>
        <taxon>Candidatus Ratteibacteria</taxon>
    </lineage>
</organism>
<dbReference type="AlphaFoldDB" id="A0A2M7EAK1"/>
<dbReference type="Gene3D" id="1.10.10.10">
    <property type="entry name" value="Winged helix-like DNA-binding domain superfamily/Winged helix DNA-binding domain"/>
    <property type="match status" value="1"/>
</dbReference>
<protein>
    <recommendedName>
        <fullName evidence="1">HTH arsR-type domain-containing protein</fullName>
    </recommendedName>
</protein>
<dbReference type="Pfam" id="PF18765">
    <property type="entry name" value="Polbeta"/>
    <property type="match status" value="1"/>
</dbReference>
<proteinExistence type="predicted"/>
<evidence type="ECO:0000259" key="1">
    <source>
        <dbReference type="PROSITE" id="PS50987"/>
    </source>
</evidence>
<accession>A0A2M7EAK1</accession>
<dbReference type="Gene3D" id="3.30.460.10">
    <property type="entry name" value="Beta Polymerase, domain 2"/>
    <property type="match status" value="1"/>
</dbReference>
<dbReference type="CDD" id="cd05403">
    <property type="entry name" value="NT_KNTase_like"/>
    <property type="match status" value="1"/>
</dbReference>
<gene>
    <name evidence="2" type="ORF">COS11_00490</name>
</gene>
<dbReference type="EMBL" id="PETL01000028">
    <property type="protein sequence ID" value="PIV64763.1"/>
    <property type="molecule type" value="Genomic_DNA"/>
</dbReference>
<dbReference type="PROSITE" id="PS50987">
    <property type="entry name" value="HTH_ARSR_2"/>
    <property type="match status" value="1"/>
</dbReference>